<dbReference type="SMART" id="SM00360">
    <property type="entry name" value="RRM"/>
    <property type="match status" value="1"/>
</dbReference>
<dbReference type="Pfam" id="PF00567">
    <property type="entry name" value="TUDOR"/>
    <property type="match status" value="2"/>
</dbReference>
<evidence type="ECO:0008006" key="6">
    <source>
        <dbReference type="Google" id="ProtNLM"/>
    </source>
</evidence>
<dbReference type="Pfam" id="PF00076">
    <property type="entry name" value="RRM_1"/>
    <property type="match status" value="1"/>
</dbReference>
<evidence type="ECO:0000256" key="1">
    <source>
        <dbReference type="ARBA" id="ARBA00022884"/>
    </source>
</evidence>
<organism evidence="5">
    <name type="scientific">Menopon gallinae</name>
    <name type="common">poultry shaft louse</name>
    <dbReference type="NCBI Taxonomy" id="328185"/>
    <lineage>
        <taxon>Eukaryota</taxon>
        <taxon>Metazoa</taxon>
        <taxon>Ecdysozoa</taxon>
        <taxon>Arthropoda</taxon>
        <taxon>Hexapoda</taxon>
        <taxon>Insecta</taxon>
        <taxon>Pterygota</taxon>
        <taxon>Neoptera</taxon>
        <taxon>Paraneoptera</taxon>
        <taxon>Psocodea</taxon>
        <taxon>Troctomorpha</taxon>
        <taxon>Phthiraptera</taxon>
        <taxon>Amblycera</taxon>
        <taxon>Menoponidae</taxon>
        <taxon>Menopon</taxon>
    </lineage>
</organism>
<protein>
    <recommendedName>
        <fullName evidence="6">Tudor domain-containing protein 1</fullName>
    </recommendedName>
</protein>
<accession>A0AAW2HEN4</accession>
<dbReference type="PROSITE" id="PS50102">
    <property type="entry name" value="RRM"/>
    <property type="match status" value="1"/>
</dbReference>
<dbReference type="PANTHER" id="PTHR22948:SF29">
    <property type="entry name" value="FI02030P-RELATED"/>
    <property type="match status" value="1"/>
</dbReference>
<dbReference type="InterPro" id="IPR012677">
    <property type="entry name" value="Nucleotide-bd_a/b_plait_sf"/>
</dbReference>
<feature type="domain" description="Tudor" evidence="4">
    <location>
        <begin position="687"/>
        <end position="743"/>
    </location>
</feature>
<dbReference type="InterPro" id="IPR000504">
    <property type="entry name" value="RRM_dom"/>
</dbReference>
<feature type="domain" description="RRM" evidence="3">
    <location>
        <begin position="39"/>
        <end position="109"/>
    </location>
</feature>
<comment type="caution">
    <text evidence="5">The sequence shown here is derived from an EMBL/GenBank/DDBJ whole genome shotgun (WGS) entry which is preliminary data.</text>
</comment>
<evidence type="ECO:0000313" key="5">
    <source>
        <dbReference type="EMBL" id="KAL0268164.1"/>
    </source>
</evidence>
<reference evidence="5" key="1">
    <citation type="journal article" date="2024" name="Gigascience">
        <title>Chromosome-level genome of the poultry shaft louse Menopon gallinae provides insight into the host-switching and adaptive evolution of parasitic lice.</title>
        <authorList>
            <person name="Xu Y."/>
            <person name="Ma L."/>
            <person name="Liu S."/>
            <person name="Liang Y."/>
            <person name="Liu Q."/>
            <person name="He Z."/>
            <person name="Tian L."/>
            <person name="Duan Y."/>
            <person name="Cai W."/>
            <person name="Li H."/>
            <person name="Song F."/>
        </authorList>
    </citation>
    <scope>NUCLEOTIDE SEQUENCE</scope>
    <source>
        <strain evidence="5">Cailab_2023a</strain>
    </source>
</reference>
<evidence type="ECO:0000259" key="3">
    <source>
        <dbReference type="PROSITE" id="PS50102"/>
    </source>
</evidence>
<dbReference type="PROSITE" id="PS50304">
    <property type="entry name" value="TUDOR"/>
    <property type="match status" value="2"/>
</dbReference>
<dbReference type="GO" id="GO:0003723">
    <property type="term" value="F:RNA binding"/>
    <property type="evidence" value="ECO:0007669"/>
    <property type="project" value="UniProtKB-UniRule"/>
</dbReference>
<dbReference type="InterPro" id="IPR002999">
    <property type="entry name" value="Tudor"/>
</dbReference>
<dbReference type="EMBL" id="JARGDH010000005">
    <property type="protein sequence ID" value="KAL0268164.1"/>
    <property type="molecule type" value="Genomic_DNA"/>
</dbReference>
<dbReference type="InterPro" id="IPR050621">
    <property type="entry name" value="Tudor_domain_containing"/>
</dbReference>
<dbReference type="Gene3D" id="3.30.70.330">
    <property type="match status" value="1"/>
</dbReference>
<evidence type="ECO:0000259" key="4">
    <source>
        <dbReference type="PROSITE" id="PS50304"/>
    </source>
</evidence>
<dbReference type="PANTHER" id="PTHR22948">
    <property type="entry name" value="TUDOR DOMAIN CONTAINING PROTEIN"/>
    <property type="match status" value="1"/>
</dbReference>
<dbReference type="CDD" id="cd00590">
    <property type="entry name" value="RRM_SF"/>
    <property type="match status" value="1"/>
</dbReference>
<dbReference type="AlphaFoldDB" id="A0AAW2HEN4"/>
<name>A0AAW2HEN4_9NEOP</name>
<dbReference type="Gene3D" id="2.30.30.140">
    <property type="match status" value="2"/>
</dbReference>
<dbReference type="SUPFAM" id="SSF63748">
    <property type="entry name" value="Tudor/PWWP/MBT"/>
    <property type="match status" value="2"/>
</dbReference>
<dbReference type="SMART" id="SM00333">
    <property type="entry name" value="TUDOR"/>
    <property type="match status" value="3"/>
</dbReference>
<keyword evidence="1 2" id="KW-0694">RNA-binding</keyword>
<feature type="domain" description="Tudor" evidence="4">
    <location>
        <begin position="479"/>
        <end position="537"/>
    </location>
</feature>
<dbReference type="SUPFAM" id="SSF54928">
    <property type="entry name" value="RNA-binding domain, RBD"/>
    <property type="match status" value="1"/>
</dbReference>
<proteinExistence type="predicted"/>
<gene>
    <name evidence="5" type="ORF">PYX00_010214</name>
</gene>
<evidence type="ECO:0000256" key="2">
    <source>
        <dbReference type="PROSITE-ProRule" id="PRU00176"/>
    </source>
</evidence>
<sequence length="803" mass="91091">MDSIPDNWDPMLEAFESGKNYATGPGADLQNSDELDQGTKIFIRGLPEGITTQGVKHLCSSCGKPLAVHITECGRSAVVKFRTRNEAHLAIRDLNNTPPYFLKVTYSRSENYKKSPKVSADDGNESWPCTSIYKHFMKDKLQLNKVLNKNVKSVPPYFHIKSEFDNPTLVMRQKCLDFETKKQCISMGRGYFNRGDVDIYKCENFAYSEKSDNWEETDQDITKCFACGSITFKRHADQAENVCSRECEFKTSQDSKSNVFHSFSPGVLCTVETFRDVTDIRVPCTVIPEGEINNYKLIGALTTTSLEVISAKKGEMVIVCDFADRCQRGIVIHAESNSYRVALIDSGMIMSVDKVYSLSSDLEDVPQFAGILTFLEEPFSDLKSVKFCVKEEKYFGSWLCDMIKQDTGCVIGEVTLEEWSPVGLKFVPLTPKCTVVMTMYRDMGTVFVRRTDESWQENFVRLCNEVAACSFEGRRYVDLPKLGEMCSARFDKDGCFYRAVVQAVKMETITVTFVDFGNDQDTKLEDLRYLPDAARRVSCFAVPVRVKDVPQTSTPESVKYYNQLVAYETELTLTYEGEYPGDVTLTEITGNVVNKVVADLMVPVWERDPSVFTKSGKPYFLGSVSEFLFNPGETRDVFLLNFNAEEFKTCGSFWATPYKNECLCHLNGELKRQMTEYCNYLAKDRYRPRVEELCIVEHKGDWYRGVCVNDLDELCDVFLIDFGISISVETKSIRKILKEFLEMPALALECTISGYGMLAEDIQSQIVEYMESMNKKCLQNVNITGKIRGVYQLLLPHMEAAGS</sequence>
<dbReference type="InterPro" id="IPR035979">
    <property type="entry name" value="RBD_domain_sf"/>
</dbReference>